<name>A0AAD5YHT1_9APHY</name>
<sequence>MKSQLPSSNRTSRSMEHIDIEIAYQRRHLCFLTTERNRRASAVNCPPEILTEVFCRVMRDIIENLLRFSYASSVKGYLSRQLAISHVCHHWRAVVLRSQAYWRYQPIGEHGFWWSPEVVQRAGEQPLHLWMILDQRTQGTFMEQSLSRALSRAVSLYIAIPFESHSSNASRIVKLIPRSSPLLESLVVLKEEAEYCPFGIHDFTGFPRLRNLVVDDFGWSWESMSLVPTLTRLTLRGQVDEIWDEQCPVILMQLTNLRTLKIMNTMPPRHNSQSNLDLPLHKPTIKMPHLQHLRIGADPASIATILQQFELSYHTSVSIHCTYLRTSLNYEVDFAQLNCVLDWIDRYLRGLDKAGTEICSLHIQEKTRLIEELSVILRIWTSRLHPTSQSMSTSITRPQLKLVLANYVAEDDQIVSEDDSNEQLRAYLEGIMHLFDFTRIRNLHVDVLEVTEKLRRVFDTLPKVEVLSLSGDEVGALLRALSPRKRNSKRSQLPVLHSVHTLIIRDSDYFIDNKISKFVDYRLNGGRPLEGLRLIRCTYVKLNFVEELRQKVPSVEWVEGDAHTIWD</sequence>
<gene>
    <name evidence="1" type="ORF">NLI96_g4659</name>
</gene>
<organism evidence="1 2">
    <name type="scientific">Meripilus lineatus</name>
    <dbReference type="NCBI Taxonomy" id="2056292"/>
    <lineage>
        <taxon>Eukaryota</taxon>
        <taxon>Fungi</taxon>
        <taxon>Dikarya</taxon>
        <taxon>Basidiomycota</taxon>
        <taxon>Agaricomycotina</taxon>
        <taxon>Agaricomycetes</taxon>
        <taxon>Polyporales</taxon>
        <taxon>Meripilaceae</taxon>
        <taxon>Meripilus</taxon>
    </lineage>
</organism>
<evidence type="ECO:0000313" key="1">
    <source>
        <dbReference type="EMBL" id="KAJ3485852.1"/>
    </source>
</evidence>
<comment type="caution">
    <text evidence="1">The sequence shown here is derived from an EMBL/GenBank/DDBJ whole genome shotgun (WGS) entry which is preliminary data.</text>
</comment>
<accession>A0AAD5YHT1</accession>
<dbReference type="Gene3D" id="3.80.10.10">
    <property type="entry name" value="Ribonuclease Inhibitor"/>
    <property type="match status" value="1"/>
</dbReference>
<reference evidence="1" key="1">
    <citation type="submission" date="2022-07" db="EMBL/GenBank/DDBJ databases">
        <title>Genome Sequence of Physisporinus lineatus.</title>
        <authorList>
            <person name="Buettner E."/>
        </authorList>
    </citation>
    <scope>NUCLEOTIDE SEQUENCE</scope>
    <source>
        <strain evidence="1">VT162</strain>
    </source>
</reference>
<evidence type="ECO:0008006" key="3">
    <source>
        <dbReference type="Google" id="ProtNLM"/>
    </source>
</evidence>
<dbReference type="EMBL" id="JANAWD010000140">
    <property type="protein sequence ID" value="KAJ3485852.1"/>
    <property type="molecule type" value="Genomic_DNA"/>
</dbReference>
<proteinExistence type="predicted"/>
<dbReference type="SUPFAM" id="SSF52047">
    <property type="entry name" value="RNI-like"/>
    <property type="match status" value="1"/>
</dbReference>
<keyword evidence="2" id="KW-1185">Reference proteome</keyword>
<dbReference type="InterPro" id="IPR032675">
    <property type="entry name" value="LRR_dom_sf"/>
</dbReference>
<dbReference type="Proteomes" id="UP001212997">
    <property type="component" value="Unassembled WGS sequence"/>
</dbReference>
<dbReference type="AlphaFoldDB" id="A0AAD5YHT1"/>
<evidence type="ECO:0000313" key="2">
    <source>
        <dbReference type="Proteomes" id="UP001212997"/>
    </source>
</evidence>
<protein>
    <recommendedName>
        <fullName evidence="3">F-box domain-containing protein</fullName>
    </recommendedName>
</protein>